<comment type="caution">
    <text evidence="1">The sequence shown here is derived from an EMBL/GenBank/DDBJ whole genome shotgun (WGS) entry which is preliminary data.</text>
</comment>
<gene>
    <name evidence="1" type="ORF">JEQ12_005637</name>
</gene>
<sequence length="596" mass="66634">MAPSTPLRYDGSCHFGHEAESFYIVKSVSSKSFHRHQDTFQYLEYKSHLGDPLEEKNQKVGHCHVGDNQVYGLQGTASAGCRSVSVSHSVVQEAKENAEKGSDAAKQEEEGGSLDAVRKLITEQAQALGQWALAAAPPMLQSTGSVVVVLGLSSGAMWDLPGPGIEPVSPALAGYQASKPAALSRLERGELWPMEDEVHSRICPGYRVSKSDVLSKLKQGKERWMTEDEIHSRTWPGYQGTKPDLLSKLEHGKEPCIIENEMQNRICPGIGKGDSYLPEHSRNQRFLKSMQQCSEQNAFRKSVHLSKTHFTLVQDCIFNLHRKALESSLSLVNQKSSYGIKNPVEFNGDEKSFLHSDYGQLYSGIIFPESFQASTPEVLSKLEQGEPRMMDDEIHCQTRSEVWKFDDHLLEYLQNESMEKRLEPWHEQNQLENAFHQSITHFLLRQHHDVFGLHGKCMKSNLTLLSQNLSYEIKSSSFQASISEVLSKLDQGEPWMMDDEIHCQTRSAKSPQSSVVLQEKNLNTVKMHLPPLAPQSPVGISGLLANRSMVLVGQPVTRWPPTGDNRGLAQERTLMNSVNVVVPSVVNCILFYVTGN</sequence>
<evidence type="ECO:0000313" key="2">
    <source>
        <dbReference type="Proteomes" id="UP000664991"/>
    </source>
</evidence>
<dbReference type="Proteomes" id="UP000664991">
    <property type="component" value="Chromosome 14"/>
</dbReference>
<accession>A0A836CZL3</accession>
<organism evidence="1 2">
    <name type="scientific">Ovis aries</name>
    <name type="common">Sheep</name>
    <dbReference type="NCBI Taxonomy" id="9940"/>
    <lineage>
        <taxon>Eukaryota</taxon>
        <taxon>Metazoa</taxon>
        <taxon>Chordata</taxon>
        <taxon>Craniata</taxon>
        <taxon>Vertebrata</taxon>
        <taxon>Euteleostomi</taxon>
        <taxon>Mammalia</taxon>
        <taxon>Eutheria</taxon>
        <taxon>Laurasiatheria</taxon>
        <taxon>Artiodactyla</taxon>
        <taxon>Ruminantia</taxon>
        <taxon>Pecora</taxon>
        <taxon>Bovidae</taxon>
        <taxon>Caprinae</taxon>
        <taxon>Ovis</taxon>
    </lineage>
</organism>
<proteinExistence type="predicted"/>
<name>A0A836CZL3_SHEEP</name>
<dbReference type="AlphaFoldDB" id="A0A836CZL3"/>
<protein>
    <submittedName>
        <fullName evidence="1">Uncharacterized protein</fullName>
    </submittedName>
</protein>
<reference evidence="1 2" key="1">
    <citation type="submission" date="2020-12" db="EMBL/GenBank/DDBJ databases">
        <title>De novo assembly of Tibetan sheep genome.</title>
        <authorList>
            <person name="Li X."/>
        </authorList>
    </citation>
    <scope>NUCLEOTIDE SEQUENCE [LARGE SCALE GENOMIC DNA]</scope>
    <source>
        <tissue evidence="1">Heart</tissue>
    </source>
</reference>
<evidence type="ECO:0000313" key="1">
    <source>
        <dbReference type="EMBL" id="KAG5201103.1"/>
    </source>
</evidence>
<dbReference type="EMBL" id="JAEMGP010000014">
    <property type="protein sequence ID" value="KAG5201103.1"/>
    <property type="molecule type" value="Genomic_DNA"/>
</dbReference>